<feature type="region of interest" description="Disordered" evidence="2">
    <location>
        <begin position="1"/>
        <end position="45"/>
    </location>
</feature>
<dbReference type="PANTHER" id="PTHR37012:SF2">
    <property type="entry name" value="BZIP DOMAIN-CONTAINING PROTEIN-RELATED"/>
    <property type="match status" value="1"/>
</dbReference>
<feature type="coiled-coil region" evidence="1">
    <location>
        <begin position="48"/>
        <end position="99"/>
    </location>
</feature>
<proteinExistence type="predicted"/>
<name>A0AAN6UJI0_9PEZI</name>
<evidence type="ECO:0000313" key="3">
    <source>
        <dbReference type="EMBL" id="KAK4133781.1"/>
    </source>
</evidence>
<feature type="region of interest" description="Disordered" evidence="2">
    <location>
        <begin position="129"/>
        <end position="148"/>
    </location>
</feature>
<keyword evidence="4" id="KW-1185">Reference proteome</keyword>
<protein>
    <recommendedName>
        <fullName evidence="5">BZIP transcription factor</fullName>
    </recommendedName>
</protein>
<reference evidence="3" key="2">
    <citation type="submission" date="2023-05" db="EMBL/GenBank/DDBJ databases">
        <authorList>
            <consortium name="Lawrence Berkeley National Laboratory"/>
            <person name="Steindorff A."/>
            <person name="Hensen N."/>
            <person name="Bonometti L."/>
            <person name="Westerberg I."/>
            <person name="Brannstrom I.O."/>
            <person name="Guillou S."/>
            <person name="Cros-Aarteil S."/>
            <person name="Calhoun S."/>
            <person name="Haridas S."/>
            <person name="Kuo A."/>
            <person name="Mondo S."/>
            <person name="Pangilinan J."/>
            <person name="Riley R."/>
            <person name="Labutti K."/>
            <person name="Andreopoulos B."/>
            <person name="Lipzen A."/>
            <person name="Chen C."/>
            <person name="Yanf M."/>
            <person name="Daum C."/>
            <person name="Ng V."/>
            <person name="Clum A."/>
            <person name="Ohm R."/>
            <person name="Martin F."/>
            <person name="Silar P."/>
            <person name="Natvig D."/>
            <person name="Lalanne C."/>
            <person name="Gautier V."/>
            <person name="Ament-Velasquez S.L."/>
            <person name="Kruys A."/>
            <person name="Hutchinson M.I."/>
            <person name="Powell A.J."/>
            <person name="Barry K."/>
            <person name="Miller A.N."/>
            <person name="Grigoriev I.V."/>
            <person name="Debuchy R."/>
            <person name="Gladieux P."/>
            <person name="Thoren M.H."/>
            <person name="Johannesson H."/>
        </authorList>
    </citation>
    <scope>NUCLEOTIDE SEQUENCE</scope>
    <source>
        <strain evidence="3">CBS 123565</strain>
    </source>
</reference>
<accession>A0AAN6UJI0</accession>
<feature type="compositionally biased region" description="Polar residues" evidence="2">
    <location>
        <begin position="23"/>
        <end position="33"/>
    </location>
</feature>
<dbReference type="EMBL" id="MU853411">
    <property type="protein sequence ID" value="KAK4133781.1"/>
    <property type="molecule type" value="Genomic_DNA"/>
</dbReference>
<dbReference type="AlphaFoldDB" id="A0AAN6UJI0"/>
<dbReference type="Gene3D" id="1.20.5.170">
    <property type="match status" value="1"/>
</dbReference>
<reference evidence="3" key="1">
    <citation type="journal article" date="2023" name="Mol. Phylogenet. Evol.">
        <title>Genome-scale phylogeny and comparative genomics of the fungal order Sordariales.</title>
        <authorList>
            <person name="Hensen N."/>
            <person name="Bonometti L."/>
            <person name="Westerberg I."/>
            <person name="Brannstrom I.O."/>
            <person name="Guillou S."/>
            <person name="Cros-Aarteil S."/>
            <person name="Calhoun S."/>
            <person name="Haridas S."/>
            <person name="Kuo A."/>
            <person name="Mondo S."/>
            <person name="Pangilinan J."/>
            <person name="Riley R."/>
            <person name="LaButti K."/>
            <person name="Andreopoulos B."/>
            <person name="Lipzen A."/>
            <person name="Chen C."/>
            <person name="Yan M."/>
            <person name="Daum C."/>
            <person name="Ng V."/>
            <person name="Clum A."/>
            <person name="Steindorff A."/>
            <person name="Ohm R.A."/>
            <person name="Martin F."/>
            <person name="Silar P."/>
            <person name="Natvig D.O."/>
            <person name="Lalanne C."/>
            <person name="Gautier V."/>
            <person name="Ament-Velasquez S.L."/>
            <person name="Kruys A."/>
            <person name="Hutchinson M.I."/>
            <person name="Powell A.J."/>
            <person name="Barry K."/>
            <person name="Miller A.N."/>
            <person name="Grigoriev I.V."/>
            <person name="Debuchy R."/>
            <person name="Gladieux P."/>
            <person name="Hiltunen Thoren M."/>
            <person name="Johannesson H."/>
        </authorList>
    </citation>
    <scope>NUCLEOTIDE SEQUENCE</scope>
    <source>
        <strain evidence="3">CBS 123565</strain>
    </source>
</reference>
<gene>
    <name evidence="3" type="ORF">BT67DRAFT_43692</name>
</gene>
<evidence type="ECO:0008006" key="5">
    <source>
        <dbReference type="Google" id="ProtNLM"/>
    </source>
</evidence>
<feature type="region of interest" description="Disordered" evidence="2">
    <location>
        <begin position="100"/>
        <end position="123"/>
    </location>
</feature>
<evidence type="ECO:0000256" key="1">
    <source>
        <dbReference type="SAM" id="Coils"/>
    </source>
</evidence>
<evidence type="ECO:0000256" key="2">
    <source>
        <dbReference type="SAM" id="MobiDB-lite"/>
    </source>
</evidence>
<dbReference type="CDD" id="cd14688">
    <property type="entry name" value="bZIP_YAP"/>
    <property type="match status" value="1"/>
</dbReference>
<sequence>MSQSPSSEALKGAGRPSKRKGTRSVSSLTPQQLTRKRANDREAQRAIRLRTRQHIQQLEETVKELQNRKLQERLRDAELQKLVERNGQLEREVAALRGEGRPYPVPGFDPDGLPPAGSAVRGRAPSIAQMRPEYSGPPPLGPSYLPTPEPCEAWPTTVVPTSSAVTLPSGVSSPCSSAGPGDEYVANYIPMSVPSSMMGGGGMMPNTAVSCLGNPKAEYEDLDTGMATGRTAGQYGLVGYNPLTRCCSPATDQGYTSSQTSPSYITHQSWPMYPAAPYFSTATTL</sequence>
<dbReference type="Proteomes" id="UP001304895">
    <property type="component" value="Unassembled WGS sequence"/>
</dbReference>
<comment type="caution">
    <text evidence="3">The sequence shown here is derived from an EMBL/GenBank/DDBJ whole genome shotgun (WGS) entry which is preliminary data.</text>
</comment>
<keyword evidence="1" id="KW-0175">Coiled coil</keyword>
<feature type="compositionally biased region" description="Pro residues" evidence="2">
    <location>
        <begin position="135"/>
        <end position="148"/>
    </location>
</feature>
<organism evidence="3 4">
    <name type="scientific">Trichocladium antarcticum</name>
    <dbReference type="NCBI Taxonomy" id="1450529"/>
    <lineage>
        <taxon>Eukaryota</taxon>
        <taxon>Fungi</taxon>
        <taxon>Dikarya</taxon>
        <taxon>Ascomycota</taxon>
        <taxon>Pezizomycotina</taxon>
        <taxon>Sordariomycetes</taxon>
        <taxon>Sordariomycetidae</taxon>
        <taxon>Sordariales</taxon>
        <taxon>Chaetomiaceae</taxon>
        <taxon>Trichocladium</taxon>
    </lineage>
</organism>
<dbReference type="PANTHER" id="PTHR37012">
    <property type="entry name" value="B-ZIP TRANSCRIPTION FACTOR (EUROFUNG)-RELATED"/>
    <property type="match status" value="1"/>
</dbReference>
<evidence type="ECO:0000313" key="4">
    <source>
        <dbReference type="Proteomes" id="UP001304895"/>
    </source>
</evidence>